<keyword evidence="3" id="KW-1185">Reference proteome</keyword>
<proteinExistence type="predicted"/>
<dbReference type="InterPro" id="IPR054238">
    <property type="entry name" value="DUF6965"/>
</dbReference>
<dbReference type="HOGENOM" id="CLU_2652647_0_0_10"/>
<accession>A0A0E3ZYV1</accession>
<organism evidence="2 3">
    <name type="scientific">Spirosoma radiotolerans</name>
    <dbReference type="NCBI Taxonomy" id="1379870"/>
    <lineage>
        <taxon>Bacteria</taxon>
        <taxon>Pseudomonadati</taxon>
        <taxon>Bacteroidota</taxon>
        <taxon>Cytophagia</taxon>
        <taxon>Cytophagales</taxon>
        <taxon>Cytophagaceae</taxon>
        <taxon>Spirosoma</taxon>
    </lineage>
</organism>
<dbReference type="EMBL" id="CP010429">
    <property type="protein sequence ID" value="AKD57040.1"/>
    <property type="molecule type" value="Genomic_DNA"/>
</dbReference>
<dbReference type="RefSeq" id="WP_046576556.1">
    <property type="nucleotide sequence ID" value="NZ_CP010429.1"/>
</dbReference>
<dbReference type="STRING" id="1379870.SD10_21225"/>
<dbReference type="PATRIC" id="fig|1379870.5.peg.4579"/>
<dbReference type="AlphaFoldDB" id="A0A0E3ZYV1"/>
<dbReference type="KEGG" id="srd:SD10_21225"/>
<gene>
    <name evidence="2" type="ORF">SD10_21225</name>
</gene>
<sequence length="76" mass="8734">MNENTNELIAYFSGLVLPETPFRITKQTATSNLHKCVTLSMELAKDGNKTSLIKLKRIRELLEKHSVDFCRNVRVQ</sequence>
<name>A0A0E3ZYV1_9BACT</name>
<feature type="domain" description="DUF6965" evidence="1">
    <location>
        <begin position="4"/>
        <end position="64"/>
    </location>
</feature>
<reference evidence="2 3" key="1">
    <citation type="journal article" date="2014" name="Curr. Microbiol.">
        <title>Spirosoma radiotolerans sp. nov., a gamma-radiation-resistant bacterium isolated from gamma ray-irradiated soil.</title>
        <authorList>
            <person name="Lee J.J."/>
            <person name="Srinivasan S."/>
            <person name="Lim S."/>
            <person name="Joe M."/>
            <person name="Im S."/>
            <person name="Bae S.I."/>
            <person name="Park K.R."/>
            <person name="Han J.H."/>
            <person name="Park S.H."/>
            <person name="Joo B.M."/>
            <person name="Park S.J."/>
            <person name="Kim M.K."/>
        </authorList>
    </citation>
    <scope>NUCLEOTIDE SEQUENCE [LARGE SCALE GENOMIC DNA]</scope>
    <source>
        <strain evidence="2 3">DG5A</strain>
    </source>
</reference>
<evidence type="ECO:0000259" key="1">
    <source>
        <dbReference type="Pfam" id="PF22292"/>
    </source>
</evidence>
<evidence type="ECO:0000313" key="2">
    <source>
        <dbReference type="EMBL" id="AKD57040.1"/>
    </source>
</evidence>
<dbReference type="Proteomes" id="UP000033054">
    <property type="component" value="Chromosome"/>
</dbReference>
<evidence type="ECO:0000313" key="3">
    <source>
        <dbReference type="Proteomes" id="UP000033054"/>
    </source>
</evidence>
<dbReference type="Pfam" id="PF22292">
    <property type="entry name" value="DUF6965"/>
    <property type="match status" value="1"/>
</dbReference>
<protein>
    <recommendedName>
        <fullName evidence="1">DUF6965 domain-containing protein</fullName>
    </recommendedName>
</protein>